<dbReference type="Gene3D" id="3.40.50.300">
    <property type="entry name" value="P-loop containing nucleotide triphosphate hydrolases"/>
    <property type="match status" value="1"/>
</dbReference>
<dbReference type="SUPFAM" id="SSF52540">
    <property type="entry name" value="P-loop containing nucleoside triphosphate hydrolases"/>
    <property type="match status" value="1"/>
</dbReference>
<keyword evidence="3" id="KW-1185">Reference proteome</keyword>
<dbReference type="HOGENOM" id="CLU_000288_125_13_1"/>
<gene>
    <name evidence="2" type="ORF">HMPREF1541_04445</name>
</gene>
<dbReference type="OrthoDB" id="5086500at2759"/>
<reference evidence="2 3" key="1">
    <citation type="submission" date="2013-03" db="EMBL/GenBank/DDBJ databases">
        <title>The Genome Sequence of Phialophora europaea CBS 101466.</title>
        <authorList>
            <consortium name="The Broad Institute Genomics Platform"/>
            <person name="Cuomo C."/>
            <person name="de Hoog S."/>
            <person name="Gorbushina A."/>
            <person name="Walker B."/>
            <person name="Young S.K."/>
            <person name="Zeng Q."/>
            <person name="Gargeya S."/>
            <person name="Fitzgerald M."/>
            <person name="Haas B."/>
            <person name="Abouelleil A."/>
            <person name="Allen A.W."/>
            <person name="Alvarado L."/>
            <person name="Arachchi H.M."/>
            <person name="Berlin A.M."/>
            <person name="Chapman S.B."/>
            <person name="Gainer-Dewar J."/>
            <person name="Goldberg J."/>
            <person name="Griggs A."/>
            <person name="Gujja S."/>
            <person name="Hansen M."/>
            <person name="Howarth C."/>
            <person name="Imamovic A."/>
            <person name="Ireland A."/>
            <person name="Larimer J."/>
            <person name="McCowan C."/>
            <person name="Murphy C."/>
            <person name="Pearson M."/>
            <person name="Poon T.W."/>
            <person name="Priest M."/>
            <person name="Roberts A."/>
            <person name="Saif S."/>
            <person name="Shea T."/>
            <person name="Sisk P."/>
            <person name="Sykes S."/>
            <person name="Wortman J."/>
            <person name="Nusbaum C."/>
            <person name="Birren B."/>
        </authorList>
    </citation>
    <scope>NUCLEOTIDE SEQUENCE [LARGE SCALE GENOMIC DNA]</scope>
    <source>
        <strain evidence="2 3">CBS 101466</strain>
    </source>
</reference>
<dbReference type="AlphaFoldDB" id="W2RWU1"/>
<name>W2RWU1_CYPE1</name>
<feature type="region of interest" description="Disordered" evidence="1">
    <location>
        <begin position="289"/>
        <end position="350"/>
    </location>
</feature>
<dbReference type="RefSeq" id="XP_008717012.1">
    <property type="nucleotide sequence ID" value="XM_008718790.1"/>
</dbReference>
<dbReference type="InParanoid" id="W2RWU1"/>
<dbReference type="PANTHER" id="PTHR46082:SF11">
    <property type="entry name" value="AAA+ ATPASE DOMAIN-CONTAINING PROTEIN-RELATED"/>
    <property type="match status" value="1"/>
</dbReference>
<dbReference type="InterPro" id="IPR027417">
    <property type="entry name" value="P-loop_NTPase"/>
</dbReference>
<dbReference type="VEuPathDB" id="FungiDB:HMPREF1541_04445"/>
<dbReference type="Proteomes" id="UP000030752">
    <property type="component" value="Unassembled WGS sequence"/>
</dbReference>
<evidence type="ECO:0000313" key="2">
    <source>
        <dbReference type="EMBL" id="ETN40169.1"/>
    </source>
</evidence>
<dbReference type="Gene3D" id="1.25.40.10">
    <property type="entry name" value="Tetratricopeptide repeat domain"/>
    <property type="match status" value="2"/>
</dbReference>
<dbReference type="GeneID" id="19971784"/>
<proteinExistence type="predicted"/>
<dbReference type="eggNOG" id="KOG2029">
    <property type="taxonomic scope" value="Eukaryota"/>
</dbReference>
<dbReference type="Pfam" id="PF13424">
    <property type="entry name" value="TPR_12"/>
    <property type="match status" value="1"/>
</dbReference>
<dbReference type="InterPro" id="IPR053137">
    <property type="entry name" value="NLR-like"/>
</dbReference>
<evidence type="ECO:0000256" key="1">
    <source>
        <dbReference type="SAM" id="MobiDB-lite"/>
    </source>
</evidence>
<dbReference type="PANTHER" id="PTHR46082">
    <property type="entry name" value="ATP/GTP-BINDING PROTEIN-RELATED"/>
    <property type="match status" value="1"/>
</dbReference>
<organism evidence="2 3">
    <name type="scientific">Cyphellophora europaea (strain CBS 101466)</name>
    <name type="common">Phialophora europaea</name>
    <dbReference type="NCBI Taxonomy" id="1220924"/>
    <lineage>
        <taxon>Eukaryota</taxon>
        <taxon>Fungi</taxon>
        <taxon>Dikarya</taxon>
        <taxon>Ascomycota</taxon>
        <taxon>Pezizomycotina</taxon>
        <taxon>Eurotiomycetes</taxon>
        <taxon>Chaetothyriomycetidae</taxon>
        <taxon>Chaetothyriales</taxon>
        <taxon>Cyphellophoraceae</taxon>
        <taxon>Cyphellophora</taxon>
    </lineage>
</organism>
<dbReference type="InterPro" id="IPR011990">
    <property type="entry name" value="TPR-like_helical_dom_sf"/>
</dbReference>
<dbReference type="EMBL" id="KB822720">
    <property type="protein sequence ID" value="ETN40169.1"/>
    <property type="molecule type" value="Genomic_DNA"/>
</dbReference>
<evidence type="ECO:0008006" key="4">
    <source>
        <dbReference type="Google" id="ProtNLM"/>
    </source>
</evidence>
<dbReference type="SUPFAM" id="SSF48452">
    <property type="entry name" value="TPR-like"/>
    <property type="match status" value="1"/>
</dbReference>
<protein>
    <recommendedName>
        <fullName evidence="4">NB-ARC domain-containing protein</fullName>
    </recommendedName>
</protein>
<evidence type="ECO:0000313" key="3">
    <source>
        <dbReference type="Proteomes" id="UP000030752"/>
    </source>
</evidence>
<sequence length="1121" mass="126481">MPLTVLFESPELQAGSPIDIVAVRNLFDVVTPPIDSWDWLPRLIRQETWQCRILLYDYNPDSLLDIGTSGDECLRSEADALLKDLLLYRRLEAESKRPLVFICHGFGGLIVKSALVRSGVVKEASAWCRSIFLSTYAVLFVSTPHLGISRSALEILSPYAAGPINQFAIALLYESTRVREPPDSSMLSDLHLQFRPLADSVLVFNYWELQDTHIGDMSALLVEKHSAAPTLEGSESYGLAAAHRDLLSFNDKTNQGTEHIWSVLKSCVSSAASSIQARWRSDPFLNQDSHLDALSPPEPEHGHNFQRNIITGGRTHFGDNITNNYIVNRNGHHRSDPGDGNPQESATQKAYKFSKRSCPRFTGRQLQLRLLQRAFADPSAVSGREGPRIAVIHGVSGSGKTQFCLKYAEQARHDYWDVFFIDASSKANAEARYSILGQEHGRGATFEAGKFWLYERTKPWLLILDNADDPDLGIADLIPDSAYGDVLITTRNRKVVDTFPQGFALQLRGMDPEDAVELLLKTADLPPQRQDRPTAKILATELRYLALAINLAGNSIRQHCRTLKEYLAHYLNERHVVAVSSDDADELEKEEAVVFANWNMTFDRIKIDRAKAAEDARILLSIFVHLHFESISREIFRAAWLSPESVNQDVPDLLKLKPIKSRPTESWGLTERRLSKAINVLHDYSIIEYDTERETCMIHPLIHKWAKTRLTAQAGTNALEQKTQGTIKAPEGDIDWLSYTVELLSRGISSHLDTSGSRFRRSILPHINFCVSILERSRSLYPKNRHEAIHLQRFALLYAESGHWKQARDLQRRVVDFCCSGLGQNHEASLEAQRILSQILWNSFKIEETIKLQGRLIQARTLSRKRLSDWFPIWPPMHLEYCIALNDITQSLWLAGELGISEYTGQRAYAGLKAKLGSIDPLTLSAMLNLARTLHHLGQLARAQQLLVAVMRKRQKFFGPNHPDTLMAENEFGMTCLASKDFVQAETVVTSVYEIKRTLGDDHVGMHMTKGNLARAYARSRQLDKAMAVLDEMFERIGPKHPNWSEVMTGRAEVEIKLGQLAEASRTCREVLQQMDLEEQPKLPRALRLVGPKNPVRAADLQRAKVLKLLNEVSKARSVAF</sequence>
<dbReference type="STRING" id="1220924.W2RWU1"/>
<accession>W2RWU1</accession>